<dbReference type="Gene3D" id="3.30.1310.20">
    <property type="entry name" value="PRTase-like"/>
    <property type="match status" value="1"/>
</dbReference>
<dbReference type="Pfam" id="PF00156">
    <property type="entry name" value="Pribosyltran"/>
    <property type="match status" value="1"/>
</dbReference>
<feature type="domain" description="Phosphoribosyltransferase" evidence="1">
    <location>
        <begin position="12"/>
        <end position="172"/>
    </location>
</feature>
<dbReference type="AlphaFoldDB" id="E1YGC1"/>
<dbReference type="CDD" id="cd06223">
    <property type="entry name" value="PRTases_typeI"/>
    <property type="match status" value="1"/>
</dbReference>
<organism evidence="2">
    <name type="scientific">uncultured Desulfobacterium sp</name>
    <dbReference type="NCBI Taxonomy" id="201089"/>
    <lineage>
        <taxon>Bacteria</taxon>
        <taxon>Pseudomonadati</taxon>
        <taxon>Thermodesulfobacteriota</taxon>
        <taxon>Desulfobacteria</taxon>
        <taxon>Desulfobacterales</taxon>
        <taxon>Desulfobacteriaceae</taxon>
        <taxon>Desulfobacterium</taxon>
        <taxon>environmental samples</taxon>
    </lineage>
</organism>
<name>E1YGC1_9BACT</name>
<reference evidence="2" key="1">
    <citation type="journal article" date="2011" name="Environ. Microbiol.">
        <title>Genomic insights into the metabolic potential of the polycyclic aromatic hydrocarbon degrading sulfate-reducing Deltaproteobacterium N47.</title>
        <authorList>
            <person name="Bergmann F."/>
            <person name="Selesi D."/>
            <person name="Weinmaier T."/>
            <person name="Tischler P."/>
            <person name="Rattei T."/>
            <person name="Meckenstock R.U."/>
        </authorList>
    </citation>
    <scope>NUCLEOTIDE SEQUENCE</scope>
</reference>
<evidence type="ECO:0000259" key="1">
    <source>
        <dbReference type="Pfam" id="PF00156"/>
    </source>
</evidence>
<protein>
    <recommendedName>
        <fullName evidence="1">Phosphoribosyltransferase domain-containing protein</fullName>
    </recommendedName>
</protein>
<accession>E1YGC1</accession>
<dbReference type="EMBL" id="FR695872">
    <property type="protein sequence ID" value="CBX29615.1"/>
    <property type="molecule type" value="Genomic_DNA"/>
</dbReference>
<dbReference type="InterPro" id="IPR029057">
    <property type="entry name" value="PRTase-like"/>
</dbReference>
<dbReference type="Gene3D" id="3.40.50.2020">
    <property type="match status" value="1"/>
</dbReference>
<gene>
    <name evidence="2" type="ORF">N47_J05960</name>
</gene>
<proteinExistence type="predicted"/>
<dbReference type="SUPFAM" id="SSF53271">
    <property type="entry name" value="PRTase-like"/>
    <property type="match status" value="1"/>
</dbReference>
<evidence type="ECO:0000313" key="2">
    <source>
        <dbReference type="EMBL" id="CBX29615.1"/>
    </source>
</evidence>
<sequence>MENIVFEDRRDAGKKLADALVKRGFNKEPAVVLGIPRGGVVVAEEVAKKLSAPLDVIIARKIRAPYQPELGIGAVVSGKYIPIINVEVARLAGADKNYLDREIAFQGKEIERRIRLYRGDRPAEVLSGKTVIVVDDGIATGYTFRAALEGLRTSNPKKLVAAAPVSAQDSFEMLKAFADEIVCLSIPAYFSAVGAWYKNFDQIDDEEVIEILQHYRSLSEAAQVEMV</sequence>
<dbReference type="InterPro" id="IPR000836">
    <property type="entry name" value="PRTase_dom"/>
</dbReference>